<reference evidence="2 3" key="1">
    <citation type="submission" date="2017-10" db="EMBL/GenBank/DDBJ databases">
        <authorList>
            <person name="Regsiter A."/>
            <person name="William W."/>
        </authorList>
    </citation>
    <scope>NUCLEOTIDE SEQUENCE [LARGE SCALE GENOMIC DNA]</scope>
    <source>
        <strain evidence="2 3">CFBP6991</strain>
    </source>
</reference>
<accession>A0A7Z7NI66</accession>
<dbReference type="EMBL" id="OCZC01000075">
    <property type="protein sequence ID" value="SOO25772.1"/>
    <property type="molecule type" value="Genomic_DNA"/>
</dbReference>
<organism evidence="2 3">
    <name type="scientific">Xanthomonas campestris pv. phaseoli</name>
    <dbReference type="NCBI Taxonomy" id="317013"/>
    <lineage>
        <taxon>Bacteria</taxon>
        <taxon>Pseudomonadati</taxon>
        <taxon>Pseudomonadota</taxon>
        <taxon>Gammaproteobacteria</taxon>
        <taxon>Lysobacterales</taxon>
        <taxon>Lysobacteraceae</taxon>
        <taxon>Xanthomonas</taxon>
    </lineage>
</organism>
<protein>
    <recommendedName>
        <fullName evidence="4">DUF4238 domain-containing protein</fullName>
    </recommendedName>
</protein>
<proteinExistence type="predicted"/>
<dbReference type="Pfam" id="PF14022">
    <property type="entry name" value="DUF4238"/>
    <property type="match status" value="1"/>
</dbReference>
<evidence type="ECO:0000256" key="1">
    <source>
        <dbReference type="SAM" id="MobiDB-lite"/>
    </source>
</evidence>
<sequence>MGHSTDTNSDDGTPAEAERAPLLKGPKRQHFLPRLYLKGFTGDDELLAVYDRTTGQVRRQSPDNTAVTGHLYTQTDDQGRKRFELEATLAAIEGDASNHLPALIEGSPLSEDGRLALSYFFAAMAVRTPEFIQSIQHANGQLLKRVSQIMLSTPEQAMNVLRAKPANFGKSDAELFDEALRLVDFMEEDQFEVITAHSEAVLTALQLADTIAPIFFRRSWTILDAPRGSSFVTTDAAIMLTSLARRPHRFGLGHGSPDALTLLPLCSGHAIAMFGIGPAINRWRIDSQKVCEINLSLADHAQRFLFARDDRHAAAVSCAARMKENKWKPRFHVG</sequence>
<evidence type="ECO:0008006" key="4">
    <source>
        <dbReference type="Google" id="ProtNLM"/>
    </source>
</evidence>
<gene>
    <name evidence="2" type="ORF">XFF6991_480097</name>
</gene>
<dbReference type="AlphaFoldDB" id="A0A7Z7NI66"/>
<evidence type="ECO:0000313" key="3">
    <source>
        <dbReference type="Proteomes" id="UP000234345"/>
    </source>
</evidence>
<feature type="region of interest" description="Disordered" evidence="1">
    <location>
        <begin position="1"/>
        <end position="24"/>
    </location>
</feature>
<dbReference type="RefSeq" id="WP_227479585.1">
    <property type="nucleotide sequence ID" value="NZ_OCZC01000075.1"/>
</dbReference>
<comment type="caution">
    <text evidence="2">The sequence shown here is derived from an EMBL/GenBank/DDBJ whole genome shotgun (WGS) entry which is preliminary data.</text>
</comment>
<dbReference type="InterPro" id="IPR025332">
    <property type="entry name" value="DUF4238"/>
</dbReference>
<evidence type="ECO:0000313" key="2">
    <source>
        <dbReference type="EMBL" id="SOO25772.1"/>
    </source>
</evidence>
<name>A0A7Z7NI66_XANCH</name>
<feature type="compositionally biased region" description="Polar residues" evidence="1">
    <location>
        <begin position="1"/>
        <end position="11"/>
    </location>
</feature>
<dbReference type="Proteomes" id="UP000234345">
    <property type="component" value="Unassembled WGS sequence"/>
</dbReference>